<proteinExistence type="inferred from homology"/>
<comment type="subcellular location">
    <subcellularLocation>
        <location evidence="1">Spore core</location>
    </subcellularLocation>
</comment>
<dbReference type="RefSeq" id="WP_126142825.1">
    <property type="nucleotide sequence ID" value="NZ_RXHU01000056.1"/>
</dbReference>
<name>A0A3S0A2S2_9BACL</name>
<keyword evidence="3" id="KW-0749">Sporulation</keyword>
<dbReference type="GO" id="GO:0030436">
    <property type="term" value="P:asexual sporulation"/>
    <property type="evidence" value="ECO:0007669"/>
    <property type="project" value="InterPro"/>
</dbReference>
<accession>A0A3S0A2S2</accession>
<evidence type="ECO:0000256" key="1">
    <source>
        <dbReference type="ARBA" id="ARBA00004288"/>
    </source>
</evidence>
<dbReference type="InterPro" id="IPR012610">
    <property type="entry name" value="SASP_SspH"/>
</dbReference>
<dbReference type="AlphaFoldDB" id="A0A3S0A2S2"/>
<evidence type="ECO:0000313" key="4">
    <source>
        <dbReference type="EMBL" id="RTE08190.1"/>
    </source>
</evidence>
<evidence type="ECO:0000256" key="2">
    <source>
        <dbReference type="ARBA" id="ARBA00006573"/>
    </source>
</evidence>
<sequence>MNVHRAQEILAADEKIEVSLNGLSVWIDSVDAAKSMVKVHVEENPSDARIVPAQELEEVH</sequence>
<keyword evidence="5" id="KW-1185">Reference proteome</keyword>
<evidence type="ECO:0000313" key="5">
    <source>
        <dbReference type="Proteomes" id="UP000276128"/>
    </source>
</evidence>
<gene>
    <name evidence="4" type="ORF">EJQ19_19060</name>
</gene>
<dbReference type="GO" id="GO:0042601">
    <property type="term" value="C:endospore-forming forespore"/>
    <property type="evidence" value="ECO:0007669"/>
    <property type="project" value="InterPro"/>
</dbReference>
<comment type="similarity">
    <text evidence="2">Belongs to the SspH family.</text>
</comment>
<organism evidence="4 5">
    <name type="scientific">Paenibacillus whitsoniae</name>
    <dbReference type="NCBI Taxonomy" id="2496558"/>
    <lineage>
        <taxon>Bacteria</taxon>
        <taxon>Bacillati</taxon>
        <taxon>Bacillota</taxon>
        <taxon>Bacilli</taxon>
        <taxon>Bacillales</taxon>
        <taxon>Paenibacillaceae</taxon>
        <taxon>Paenibacillus</taxon>
    </lineage>
</organism>
<dbReference type="Pfam" id="PF08141">
    <property type="entry name" value="SspH"/>
    <property type="match status" value="1"/>
</dbReference>
<dbReference type="GO" id="GO:0030435">
    <property type="term" value="P:sporulation resulting in formation of a cellular spore"/>
    <property type="evidence" value="ECO:0007669"/>
    <property type="project" value="UniProtKB-KW"/>
</dbReference>
<dbReference type="HAMAP" id="MF_00667">
    <property type="entry name" value="SspH"/>
    <property type="match status" value="1"/>
</dbReference>
<protein>
    <submittedName>
        <fullName evidence="4">Small, acid-soluble spore protein, H family</fullName>
    </submittedName>
</protein>
<dbReference type="Proteomes" id="UP000276128">
    <property type="component" value="Unassembled WGS sequence"/>
</dbReference>
<reference evidence="4 5" key="1">
    <citation type="submission" date="2018-12" db="EMBL/GenBank/DDBJ databases">
        <title>Bacillus ochoae sp. nov., Paenibacillus whitsoniae sp. nov., Paenibacillus spiritus sp. nov. Isolated from the Mars Exploration Rover during spacecraft assembly.</title>
        <authorList>
            <person name="Seuylemezian A."/>
            <person name="Vaishampayan P."/>
        </authorList>
    </citation>
    <scope>NUCLEOTIDE SEQUENCE [LARGE SCALE GENOMIC DNA]</scope>
    <source>
        <strain evidence="4 5">MER 54</strain>
    </source>
</reference>
<comment type="caution">
    <text evidence="4">The sequence shown here is derived from an EMBL/GenBank/DDBJ whole genome shotgun (WGS) entry which is preliminary data.</text>
</comment>
<evidence type="ECO:0000256" key="3">
    <source>
        <dbReference type="ARBA" id="ARBA00022969"/>
    </source>
</evidence>
<dbReference type="EMBL" id="RXHU01000056">
    <property type="protein sequence ID" value="RTE08190.1"/>
    <property type="molecule type" value="Genomic_DNA"/>
</dbReference>
<dbReference type="OrthoDB" id="1683648at2"/>